<feature type="transmembrane region" description="Helical" evidence="1">
    <location>
        <begin position="6"/>
        <end position="27"/>
    </location>
</feature>
<name>A0ABU0CXM7_9BACI</name>
<evidence type="ECO:0000256" key="1">
    <source>
        <dbReference type="SAM" id="Phobius"/>
    </source>
</evidence>
<evidence type="ECO:0000313" key="2">
    <source>
        <dbReference type="EMBL" id="MDQ0340427.1"/>
    </source>
</evidence>
<comment type="caution">
    <text evidence="2">The sequence shown here is derived from an EMBL/GenBank/DDBJ whole genome shotgun (WGS) entry which is preliminary data.</text>
</comment>
<proteinExistence type="predicted"/>
<dbReference type="PANTHER" id="PTHR41983">
    <property type="entry name" value="SHORT-CHAIN FATTY ACID TRANSPORTER-RELATED"/>
    <property type="match status" value="1"/>
</dbReference>
<feature type="transmembrane region" description="Helical" evidence="1">
    <location>
        <begin position="72"/>
        <end position="91"/>
    </location>
</feature>
<keyword evidence="1" id="KW-1133">Transmembrane helix</keyword>
<dbReference type="InterPro" id="IPR006160">
    <property type="entry name" value="SCFA_transpt_AtoE"/>
</dbReference>
<protein>
    <submittedName>
        <fullName evidence="2">Short subunit fatty acids transporter</fullName>
    </submittedName>
</protein>
<dbReference type="EMBL" id="JAUSUQ010000014">
    <property type="protein sequence ID" value="MDQ0340427.1"/>
    <property type="molecule type" value="Genomic_DNA"/>
</dbReference>
<accession>A0ABU0CXM7</accession>
<dbReference type="Proteomes" id="UP001232445">
    <property type="component" value="Unassembled WGS sequence"/>
</dbReference>
<organism evidence="2 3">
    <name type="scientific">Caldalkalibacillus uzonensis</name>
    <dbReference type="NCBI Taxonomy" id="353224"/>
    <lineage>
        <taxon>Bacteria</taxon>
        <taxon>Bacillati</taxon>
        <taxon>Bacillota</taxon>
        <taxon>Bacilli</taxon>
        <taxon>Bacillales</taxon>
        <taxon>Bacillaceae</taxon>
        <taxon>Caldalkalibacillus</taxon>
    </lineage>
</organism>
<sequence length="110" mass="12420">MIPTSHTIFAGFNLFIVIALLVVLPVLNRMMLTSTENRVYIDRTLLEEPAESATQDQYVARTPAEKLENSRLVSLLTGAMGLAFILYYFIVQSGTWAFSFMAHRGGFWKV</sequence>
<dbReference type="PANTHER" id="PTHR41983:SF2">
    <property type="entry name" value="SHORT-CHAIN FATTY ACID TRANSPORTER-RELATED"/>
    <property type="match status" value="1"/>
</dbReference>
<keyword evidence="3" id="KW-1185">Reference proteome</keyword>
<evidence type="ECO:0000313" key="3">
    <source>
        <dbReference type="Proteomes" id="UP001232445"/>
    </source>
</evidence>
<gene>
    <name evidence="2" type="ORF">J2S00_003242</name>
</gene>
<keyword evidence="1" id="KW-0812">Transmembrane</keyword>
<dbReference type="Pfam" id="PF02667">
    <property type="entry name" value="SCFA_trans"/>
    <property type="match status" value="1"/>
</dbReference>
<keyword evidence="1" id="KW-0472">Membrane</keyword>
<reference evidence="2 3" key="1">
    <citation type="submission" date="2023-07" db="EMBL/GenBank/DDBJ databases">
        <title>Genomic Encyclopedia of Type Strains, Phase IV (KMG-IV): sequencing the most valuable type-strain genomes for metagenomic binning, comparative biology and taxonomic classification.</title>
        <authorList>
            <person name="Goeker M."/>
        </authorList>
    </citation>
    <scope>NUCLEOTIDE SEQUENCE [LARGE SCALE GENOMIC DNA]</scope>
    <source>
        <strain evidence="2 3">DSM 17740</strain>
    </source>
</reference>